<evidence type="ECO:0000256" key="1">
    <source>
        <dbReference type="ARBA" id="ARBA00004781"/>
    </source>
</evidence>
<evidence type="ECO:0000313" key="11">
    <source>
        <dbReference type="Proteomes" id="UP000544107"/>
    </source>
</evidence>
<dbReference type="NCBIfam" id="TIGR01214">
    <property type="entry name" value="rmlD"/>
    <property type="match status" value="1"/>
</dbReference>
<evidence type="ECO:0000313" key="9">
    <source>
        <dbReference type="EMBL" id="OLP47612.1"/>
    </source>
</evidence>
<comment type="pathway">
    <text evidence="1 6">Carbohydrate biosynthesis; dTDP-L-rhamnose biosynthesis.</text>
</comment>
<evidence type="ECO:0000313" key="8">
    <source>
        <dbReference type="EMBL" id="MBB4007431.1"/>
    </source>
</evidence>
<evidence type="ECO:0000256" key="4">
    <source>
        <dbReference type="ARBA" id="ARBA00017099"/>
    </source>
</evidence>
<dbReference type="Proteomes" id="UP000185598">
    <property type="component" value="Unassembled WGS sequence"/>
</dbReference>
<dbReference type="InterPro" id="IPR005913">
    <property type="entry name" value="dTDP_dehydrorham_reduct"/>
</dbReference>
<evidence type="ECO:0000256" key="2">
    <source>
        <dbReference type="ARBA" id="ARBA00010944"/>
    </source>
</evidence>
<name>A0A1Q8ZZ47_9HYPH</name>
<dbReference type="InterPro" id="IPR036291">
    <property type="entry name" value="NAD(P)-bd_dom_sf"/>
</dbReference>
<evidence type="ECO:0000313" key="10">
    <source>
        <dbReference type="Proteomes" id="UP000185598"/>
    </source>
</evidence>
<dbReference type="PANTHER" id="PTHR10491:SF4">
    <property type="entry name" value="METHIONINE ADENOSYLTRANSFERASE 2 SUBUNIT BETA"/>
    <property type="match status" value="1"/>
</dbReference>
<gene>
    <name evidence="9" type="ORF">BJF91_04220</name>
    <name evidence="8" type="ORF">GGQ71_001694</name>
</gene>
<accession>A0A1Q8ZZ47</accession>
<evidence type="ECO:0000256" key="5">
    <source>
        <dbReference type="ARBA" id="ARBA00048200"/>
    </source>
</evidence>
<dbReference type="Pfam" id="PF04321">
    <property type="entry name" value="RmlD_sub_bind"/>
    <property type="match status" value="1"/>
</dbReference>
<keyword evidence="6 8" id="KW-0560">Oxidoreductase</keyword>
<comment type="cofactor">
    <cofactor evidence="6">
        <name>Mg(2+)</name>
        <dbReference type="ChEBI" id="CHEBI:18420"/>
    </cofactor>
    <text evidence="6">Binds 1 Mg(2+) ion per monomer.</text>
</comment>
<proteinExistence type="inferred from homology"/>
<sequence>MSSSKRFVVTGLAGQVVQSLIERAADRQDIELIALGRPTLDLGDPATIEPAMRAAKPDLIVSAAAYTAVDQAEGEEAAAFAVNAEGPGELARVAKLLNVPILHISTDYVFDGSKTAPYAETDPVAPLGVYGRSKLEGERKVAAATDNHAILRTAWVYSPFGKNFLRTMLRLAETRDGLNVVADQIGNPTSALDIADAVLAVGTNLLSSSAAEMRGIFHMTGTGEASWAEFAAEIFRLSEAKGGPSATVTPIPASDYPTPAERPANSRLDCTQLATVHGVRLPDWRPSTELVVDRLLNGEDS</sequence>
<dbReference type="OrthoDB" id="9803892at2"/>
<organism evidence="9 10">
    <name type="scientific">Allorhizobium taibaishanense</name>
    <dbReference type="NCBI Taxonomy" id="887144"/>
    <lineage>
        <taxon>Bacteria</taxon>
        <taxon>Pseudomonadati</taxon>
        <taxon>Pseudomonadota</taxon>
        <taxon>Alphaproteobacteria</taxon>
        <taxon>Hyphomicrobiales</taxon>
        <taxon>Rhizobiaceae</taxon>
        <taxon>Rhizobium/Agrobacterium group</taxon>
        <taxon>Allorhizobium</taxon>
    </lineage>
</organism>
<dbReference type="RefSeq" id="WP_075616787.1">
    <property type="nucleotide sequence ID" value="NZ_JACIED010000002.1"/>
</dbReference>
<comment type="caution">
    <text evidence="9">The sequence shown here is derived from an EMBL/GenBank/DDBJ whole genome shotgun (WGS) entry which is preliminary data.</text>
</comment>
<keyword evidence="6" id="KW-0521">NADP</keyword>
<reference evidence="9 10" key="1">
    <citation type="submission" date="2016-09" db="EMBL/GenBank/DDBJ databases">
        <title>Rhizobium oryziradicis sp. nov., isolated from the root of rice.</title>
        <authorList>
            <person name="Zhao J."/>
            <person name="Zhang X."/>
        </authorList>
    </citation>
    <scope>NUCLEOTIDE SEQUENCE [LARGE SCALE GENOMIC DNA]</scope>
    <source>
        <strain evidence="9 10">14971</strain>
    </source>
</reference>
<dbReference type="Gene3D" id="3.40.50.720">
    <property type="entry name" value="NAD(P)-binding Rossmann-like Domain"/>
    <property type="match status" value="1"/>
</dbReference>
<keyword evidence="10" id="KW-1185">Reference proteome</keyword>
<protein>
    <recommendedName>
        <fullName evidence="4 6">dTDP-4-dehydrorhamnose reductase</fullName>
        <ecNumber evidence="3 6">1.1.1.133</ecNumber>
    </recommendedName>
</protein>
<comment type="function">
    <text evidence="6">Catalyzes the reduction of dTDP-6-deoxy-L-lyxo-4-hexulose to yield dTDP-L-rhamnose.</text>
</comment>
<dbReference type="GO" id="GO:0008831">
    <property type="term" value="F:dTDP-4-dehydrorhamnose reductase activity"/>
    <property type="evidence" value="ECO:0007669"/>
    <property type="project" value="UniProtKB-EC"/>
</dbReference>
<evidence type="ECO:0000259" key="7">
    <source>
        <dbReference type="Pfam" id="PF04321"/>
    </source>
</evidence>
<dbReference type="Proteomes" id="UP000544107">
    <property type="component" value="Unassembled WGS sequence"/>
</dbReference>
<dbReference type="UniPathway" id="UPA00124"/>
<comment type="similarity">
    <text evidence="2 6">Belongs to the dTDP-4-dehydrorhamnose reductase family.</text>
</comment>
<evidence type="ECO:0000256" key="6">
    <source>
        <dbReference type="RuleBase" id="RU364082"/>
    </source>
</evidence>
<dbReference type="AlphaFoldDB" id="A0A1Q8ZZ47"/>
<dbReference type="STRING" id="887144.BJF91_04220"/>
<feature type="domain" description="RmlD-like substrate binding" evidence="7">
    <location>
        <begin position="7"/>
        <end position="295"/>
    </location>
</feature>
<dbReference type="Gene3D" id="3.90.25.10">
    <property type="entry name" value="UDP-galactose 4-epimerase, domain 1"/>
    <property type="match status" value="1"/>
</dbReference>
<dbReference type="EMBL" id="MKIN01000027">
    <property type="protein sequence ID" value="OLP47612.1"/>
    <property type="molecule type" value="Genomic_DNA"/>
</dbReference>
<reference evidence="8 11" key="2">
    <citation type="submission" date="2020-08" db="EMBL/GenBank/DDBJ databases">
        <title>Genomic Encyclopedia of Type Strains, Phase IV (KMG-IV): sequencing the most valuable type-strain genomes for metagenomic binning, comparative biology and taxonomic classification.</title>
        <authorList>
            <person name="Goeker M."/>
        </authorList>
    </citation>
    <scope>NUCLEOTIDE SEQUENCE [LARGE SCALE GENOMIC DNA]</scope>
    <source>
        <strain evidence="8 11">DSM 100021</strain>
    </source>
</reference>
<dbReference type="InterPro" id="IPR029903">
    <property type="entry name" value="RmlD-like-bd"/>
</dbReference>
<dbReference type="SUPFAM" id="SSF51735">
    <property type="entry name" value="NAD(P)-binding Rossmann-fold domains"/>
    <property type="match status" value="1"/>
</dbReference>
<dbReference type="CDD" id="cd05254">
    <property type="entry name" value="dTDP_HR_like_SDR_e"/>
    <property type="match status" value="1"/>
</dbReference>
<dbReference type="EMBL" id="JACIED010000002">
    <property type="protein sequence ID" value="MBB4007431.1"/>
    <property type="molecule type" value="Genomic_DNA"/>
</dbReference>
<dbReference type="EC" id="1.1.1.133" evidence="3 6"/>
<evidence type="ECO:0000256" key="3">
    <source>
        <dbReference type="ARBA" id="ARBA00012929"/>
    </source>
</evidence>
<dbReference type="GO" id="GO:0019305">
    <property type="term" value="P:dTDP-rhamnose biosynthetic process"/>
    <property type="evidence" value="ECO:0007669"/>
    <property type="project" value="UniProtKB-UniPathway"/>
</dbReference>
<comment type="catalytic activity">
    <reaction evidence="5 6">
        <text>dTDP-beta-L-rhamnose + NADP(+) = dTDP-4-dehydro-beta-L-rhamnose + NADPH + H(+)</text>
        <dbReference type="Rhea" id="RHEA:21796"/>
        <dbReference type="ChEBI" id="CHEBI:15378"/>
        <dbReference type="ChEBI" id="CHEBI:57510"/>
        <dbReference type="ChEBI" id="CHEBI:57783"/>
        <dbReference type="ChEBI" id="CHEBI:58349"/>
        <dbReference type="ChEBI" id="CHEBI:62830"/>
        <dbReference type="EC" id="1.1.1.133"/>
    </reaction>
</comment>
<dbReference type="PANTHER" id="PTHR10491">
    <property type="entry name" value="DTDP-4-DEHYDRORHAMNOSE REDUCTASE"/>
    <property type="match status" value="1"/>
</dbReference>